<gene>
    <name evidence="1" type="ordered locus">Daci_3932</name>
</gene>
<name>A9BWN6_DELAS</name>
<dbReference type="EMBL" id="CP000884">
    <property type="protein sequence ID" value="ABX36563.1"/>
    <property type="molecule type" value="Genomic_DNA"/>
</dbReference>
<reference evidence="1 2" key="1">
    <citation type="journal article" date="2004" name="Appl. Environ. Microbiol.">
        <title>Mineralization of individual congeners of linear alkylbenzenesulfonate by defined pairs of heterotrophic bacteria.</title>
        <authorList>
            <person name="Schleheck D."/>
            <person name="Knepper T.P."/>
            <person name="Fischer K."/>
            <person name="Cook A.M."/>
        </authorList>
    </citation>
    <scope>NUCLEOTIDE SEQUENCE [LARGE SCALE GENOMIC DNA]</scope>
    <source>
        <strain evidence="2">DSM 14801 / SPH-1</strain>
    </source>
</reference>
<accession>A9BWN6</accession>
<dbReference type="AlphaFoldDB" id="A9BWN6"/>
<evidence type="ECO:0000313" key="1">
    <source>
        <dbReference type="EMBL" id="ABX36563.1"/>
    </source>
</evidence>
<reference evidence="2" key="2">
    <citation type="submission" date="2007-11" db="EMBL/GenBank/DDBJ databases">
        <title>Complete sequence of Delftia acidovorans DSM 14801 / SPH-1.</title>
        <authorList>
            <person name="Copeland A."/>
            <person name="Lucas S."/>
            <person name="Lapidus A."/>
            <person name="Barry K."/>
            <person name="Glavina del Rio T."/>
            <person name="Dalin E."/>
            <person name="Tice H."/>
            <person name="Pitluck S."/>
            <person name="Lowry S."/>
            <person name="Clum A."/>
            <person name="Schmutz J."/>
            <person name="Larimer F."/>
            <person name="Land M."/>
            <person name="Hauser L."/>
            <person name="Kyrpides N."/>
            <person name="Kim E."/>
            <person name="Schleheck D."/>
            <person name="Richardson P."/>
        </authorList>
    </citation>
    <scope>NUCLEOTIDE SEQUENCE [LARGE SCALE GENOMIC DNA]</scope>
    <source>
        <strain evidence="2">DSM 14801 / SPH-1</strain>
    </source>
</reference>
<dbReference type="STRING" id="398578.Daci_3932"/>
<evidence type="ECO:0000313" key="2">
    <source>
        <dbReference type="Proteomes" id="UP000000784"/>
    </source>
</evidence>
<dbReference type="Proteomes" id="UP000000784">
    <property type="component" value="Chromosome"/>
</dbReference>
<sequence length="83" mass="9135">MPSRAWLQDWAGAVMQGFLPFVHCGGAHLSGLGAGFRIGWYRYVFVDISDLYGEFCEQKATEFAGLCRSLDGRQLAVMGKSEA</sequence>
<protein>
    <submittedName>
        <fullName evidence="1">Uncharacterized protein</fullName>
    </submittedName>
</protein>
<organism evidence="1 2">
    <name type="scientific">Delftia acidovorans (strain DSM 14801 / SPH-1)</name>
    <dbReference type="NCBI Taxonomy" id="398578"/>
    <lineage>
        <taxon>Bacteria</taxon>
        <taxon>Pseudomonadati</taxon>
        <taxon>Pseudomonadota</taxon>
        <taxon>Betaproteobacteria</taxon>
        <taxon>Burkholderiales</taxon>
        <taxon>Comamonadaceae</taxon>
        <taxon>Delftia</taxon>
    </lineage>
</organism>
<dbReference type="HOGENOM" id="CLU_2537033_0_0_4"/>
<keyword evidence="2" id="KW-1185">Reference proteome</keyword>
<proteinExistence type="predicted"/>
<dbReference type="KEGG" id="dac:Daci_3932"/>